<keyword evidence="3" id="KW-1185">Reference proteome</keyword>
<gene>
    <name evidence="2" type="ORF">PYV00_08285</name>
</gene>
<evidence type="ECO:0000256" key="1">
    <source>
        <dbReference type="SAM" id="Phobius"/>
    </source>
</evidence>
<sequence>MLDRADAILKLALALAALFLGGGVGYYYGVFLPMHTAREAERVHAAEQAQLDKQKEADDKKAAAVKDARTEYNDCLSFAQLGYTSRWNSTCRSLHDAEQKNYDACVSSGYSTDYCATTYPVRPAKDCSLPDDTASDYDDSLKSDKDLCLQKLRASQS</sequence>
<dbReference type="RefSeq" id="WP_275227817.1">
    <property type="nucleotide sequence ID" value="NZ_JARESE010000020.1"/>
</dbReference>
<dbReference type="EMBL" id="JARESE010000020">
    <property type="protein sequence ID" value="MDE8651718.1"/>
    <property type="molecule type" value="Genomic_DNA"/>
</dbReference>
<name>A0ABT5WRV3_9SPHN</name>
<evidence type="ECO:0000313" key="3">
    <source>
        <dbReference type="Proteomes" id="UP001216253"/>
    </source>
</evidence>
<evidence type="ECO:0008006" key="4">
    <source>
        <dbReference type="Google" id="ProtNLM"/>
    </source>
</evidence>
<keyword evidence="1" id="KW-0812">Transmembrane</keyword>
<keyword evidence="1" id="KW-1133">Transmembrane helix</keyword>
<reference evidence="2 3" key="1">
    <citation type="submission" date="2023-03" db="EMBL/GenBank/DDBJ databases">
        <title>NovoSphingobium album sp. nov. isolated from polycyclic aromatic hydrocarbons- and heavy-metal polluted soil.</title>
        <authorList>
            <person name="Liu Z."/>
            <person name="Wang K."/>
        </authorList>
    </citation>
    <scope>NUCLEOTIDE SEQUENCE [LARGE SCALE GENOMIC DNA]</scope>
    <source>
        <strain evidence="2 3">H3SJ31-1</strain>
    </source>
</reference>
<comment type="caution">
    <text evidence="2">The sequence shown here is derived from an EMBL/GenBank/DDBJ whole genome shotgun (WGS) entry which is preliminary data.</text>
</comment>
<proteinExistence type="predicted"/>
<dbReference type="Proteomes" id="UP001216253">
    <property type="component" value="Unassembled WGS sequence"/>
</dbReference>
<protein>
    <recommendedName>
        <fullName evidence="4">DUF3551 domain-containing protein</fullName>
    </recommendedName>
</protein>
<organism evidence="2 3">
    <name type="scientific">Novosphingobium album</name>
    <name type="common">ex Liu et al. 2023</name>
    <dbReference type="NCBI Taxonomy" id="3031130"/>
    <lineage>
        <taxon>Bacteria</taxon>
        <taxon>Pseudomonadati</taxon>
        <taxon>Pseudomonadota</taxon>
        <taxon>Alphaproteobacteria</taxon>
        <taxon>Sphingomonadales</taxon>
        <taxon>Sphingomonadaceae</taxon>
        <taxon>Novosphingobium</taxon>
    </lineage>
</organism>
<keyword evidence="1" id="KW-0472">Membrane</keyword>
<evidence type="ECO:0000313" key="2">
    <source>
        <dbReference type="EMBL" id="MDE8651718.1"/>
    </source>
</evidence>
<feature type="transmembrane region" description="Helical" evidence="1">
    <location>
        <begin position="7"/>
        <end position="28"/>
    </location>
</feature>
<accession>A0ABT5WRV3</accession>